<dbReference type="EMBL" id="FZQP02000229">
    <property type="protein sequence ID" value="VVC88094.1"/>
    <property type="molecule type" value="Genomic_DNA"/>
</dbReference>
<comment type="subcellular location">
    <subcellularLocation>
        <location evidence="1">Endoplasmic reticulum membrane</location>
        <topology evidence="1">Multi-pass membrane protein</topology>
    </subcellularLocation>
</comment>
<feature type="coiled-coil region" evidence="10">
    <location>
        <begin position="79"/>
        <end position="106"/>
    </location>
</feature>
<name>A0A5E4PSL0_9NEOP</name>
<dbReference type="GO" id="GO:0043495">
    <property type="term" value="F:protein-membrane adaptor activity"/>
    <property type="evidence" value="ECO:0007669"/>
    <property type="project" value="TreeGrafter"/>
</dbReference>
<dbReference type="GO" id="GO:0071816">
    <property type="term" value="P:tail-anchored membrane protein insertion into ER membrane"/>
    <property type="evidence" value="ECO:0007669"/>
    <property type="project" value="InterPro"/>
</dbReference>
<dbReference type="GO" id="GO:0005789">
    <property type="term" value="C:endoplasmic reticulum membrane"/>
    <property type="evidence" value="ECO:0007669"/>
    <property type="project" value="UniProtKB-SubCell"/>
</dbReference>
<keyword evidence="5" id="KW-0256">Endoplasmic reticulum</keyword>
<protein>
    <recommendedName>
        <fullName evidence="3">Guided entry of tail-anchored proteins factor 1</fullName>
    </recommendedName>
    <alternativeName>
        <fullName evidence="8">Tail-anchored protein insertion receptor WRB</fullName>
    </alternativeName>
    <alternativeName>
        <fullName evidence="9">Tryptophan-rich basic protein</fullName>
    </alternativeName>
</protein>
<feature type="transmembrane region" description="Helical" evidence="11">
    <location>
        <begin position="23"/>
        <end position="46"/>
    </location>
</feature>
<dbReference type="InterPro" id="IPR029012">
    <property type="entry name" value="Helix_hairpin_bin_sf"/>
</dbReference>
<evidence type="ECO:0000256" key="5">
    <source>
        <dbReference type="ARBA" id="ARBA00022824"/>
    </source>
</evidence>
<evidence type="ECO:0000256" key="7">
    <source>
        <dbReference type="ARBA" id="ARBA00023136"/>
    </source>
</evidence>
<dbReference type="PANTHER" id="PTHR42650:SF1">
    <property type="entry name" value="GUIDED ENTRY OF TAIL-ANCHORED PROTEINS FACTOR 1"/>
    <property type="match status" value="1"/>
</dbReference>
<dbReference type="Proteomes" id="UP000324832">
    <property type="component" value="Unassembled WGS sequence"/>
</dbReference>
<evidence type="ECO:0000256" key="3">
    <source>
        <dbReference type="ARBA" id="ARBA00017951"/>
    </source>
</evidence>
<gene>
    <name evidence="12" type="ORF">LSINAPIS_LOCUS1544</name>
</gene>
<organism evidence="12 13">
    <name type="scientific">Leptidea sinapis</name>
    <dbReference type="NCBI Taxonomy" id="189913"/>
    <lineage>
        <taxon>Eukaryota</taxon>
        <taxon>Metazoa</taxon>
        <taxon>Ecdysozoa</taxon>
        <taxon>Arthropoda</taxon>
        <taxon>Hexapoda</taxon>
        <taxon>Insecta</taxon>
        <taxon>Pterygota</taxon>
        <taxon>Neoptera</taxon>
        <taxon>Endopterygota</taxon>
        <taxon>Lepidoptera</taxon>
        <taxon>Glossata</taxon>
        <taxon>Ditrysia</taxon>
        <taxon>Papilionoidea</taxon>
        <taxon>Pieridae</taxon>
        <taxon>Dismorphiinae</taxon>
        <taxon>Leptidea</taxon>
    </lineage>
</organism>
<keyword evidence="6 11" id="KW-1133">Transmembrane helix</keyword>
<keyword evidence="4 11" id="KW-0812">Transmembrane</keyword>
<dbReference type="PANTHER" id="PTHR42650">
    <property type="entry name" value="TAIL-ANCHORED PROTEIN INSERTION RECEPTOR WRB"/>
    <property type="match status" value="1"/>
</dbReference>
<comment type="similarity">
    <text evidence="2">Belongs to the WRB/GET1 family.</text>
</comment>
<evidence type="ECO:0000256" key="8">
    <source>
        <dbReference type="ARBA" id="ARBA00032437"/>
    </source>
</evidence>
<sequence>MMVSTVHQLRSAYFYILDTMLEIINGFLLVYFLVLCTLSALVPIIVKPISACFTRPTKEERKIWDDVLALKNEQKLISMKDEFAAYSRLQRKINKLESELKDNSQKRLSKSLTIKGTVHIVLHVVIGLVIIISMIFYRHEPIVALKANLFPISSFLKYPSDIPNAISTHVWVVISNVSIRTLIRPIVS</sequence>
<feature type="transmembrane region" description="Helical" evidence="11">
    <location>
        <begin position="116"/>
        <end position="137"/>
    </location>
</feature>
<reference evidence="12 13" key="1">
    <citation type="submission" date="2017-07" db="EMBL/GenBank/DDBJ databases">
        <authorList>
            <person name="Talla V."/>
            <person name="Backstrom N."/>
        </authorList>
    </citation>
    <scope>NUCLEOTIDE SEQUENCE [LARGE SCALE GENOMIC DNA]</scope>
</reference>
<evidence type="ECO:0000313" key="13">
    <source>
        <dbReference type="Proteomes" id="UP000324832"/>
    </source>
</evidence>
<accession>A0A5E4PSL0</accession>
<dbReference type="Gene3D" id="1.10.287.660">
    <property type="entry name" value="Helix hairpin bin"/>
    <property type="match status" value="1"/>
</dbReference>
<evidence type="ECO:0000256" key="6">
    <source>
        <dbReference type="ARBA" id="ARBA00022989"/>
    </source>
</evidence>
<evidence type="ECO:0000256" key="9">
    <source>
        <dbReference type="ARBA" id="ARBA00033006"/>
    </source>
</evidence>
<dbReference type="AlphaFoldDB" id="A0A5E4PSL0"/>
<keyword evidence="7 11" id="KW-0472">Membrane</keyword>
<dbReference type="Pfam" id="PF04420">
    <property type="entry name" value="CHD5"/>
    <property type="match status" value="1"/>
</dbReference>
<evidence type="ECO:0000256" key="11">
    <source>
        <dbReference type="SAM" id="Phobius"/>
    </source>
</evidence>
<evidence type="ECO:0000256" key="2">
    <source>
        <dbReference type="ARBA" id="ARBA00010799"/>
    </source>
</evidence>
<dbReference type="InterPro" id="IPR028945">
    <property type="entry name" value="Get1"/>
</dbReference>
<dbReference type="GO" id="GO:0043529">
    <property type="term" value="C:GET complex"/>
    <property type="evidence" value="ECO:0007669"/>
    <property type="project" value="TreeGrafter"/>
</dbReference>
<proteinExistence type="inferred from homology"/>
<evidence type="ECO:0000256" key="1">
    <source>
        <dbReference type="ARBA" id="ARBA00004477"/>
    </source>
</evidence>
<evidence type="ECO:0000256" key="10">
    <source>
        <dbReference type="SAM" id="Coils"/>
    </source>
</evidence>
<keyword evidence="13" id="KW-1185">Reference proteome</keyword>
<keyword evidence="10" id="KW-0175">Coiled coil</keyword>
<evidence type="ECO:0000313" key="12">
    <source>
        <dbReference type="EMBL" id="VVC88094.1"/>
    </source>
</evidence>
<evidence type="ECO:0000256" key="4">
    <source>
        <dbReference type="ARBA" id="ARBA00022692"/>
    </source>
</evidence>